<sequence length="300" mass="32910">MTQQTASSLAEFYTDPASPYAAFPQEHRSGGSLPVTFIQSHQEAFDAIDPAVPQIALVVAVEANVPFRWDTGDGWSKGIHLRSGDMSFVPQDTAVHYELGGPQTVFNASIPAAPLGSLIKENTGRSVETLNALTGAVVFRDETVRRTAMQMWVESARSGGASDLLMDGLTQVLIARLLDKSGALRKPQPILLLSPAEITRIDTLVEHRLAERLTVEDLARTLDMPRWTFADAFKATTGDTPHSYVTGKRVEKACELLRLGEMPIAEIAYTTGFASQSHMTDTFRRVLGTTPGRWREEVRQ</sequence>
<organism evidence="5 6">
    <name type="scientific">Eilatimonas milleporae</name>
    <dbReference type="NCBI Taxonomy" id="911205"/>
    <lineage>
        <taxon>Bacteria</taxon>
        <taxon>Pseudomonadati</taxon>
        <taxon>Pseudomonadota</taxon>
        <taxon>Alphaproteobacteria</taxon>
        <taxon>Kordiimonadales</taxon>
        <taxon>Kordiimonadaceae</taxon>
        <taxon>Eilatimonas</taxon>
    </lineage>
</organism>
<dbReference type="FunCoup" id="A0A3M0C4K0">
    <property type="interactions" value="115"/>
</dbReference>
<accession>A0A3M0C4K0</accession>
<dbReference type="Pfam" id="PF12833">
    <property type="entry name" value="HTH_18"/>
    <property type="match status" value="1"/>
</dbReference>
<dbReference type="GO" id="GO:0043565">
    <property type="term" value="F:sequence-specific DNA binding"/>
    <property type="evidence" value="ECO:0007669"/>
    <property type="project" value="InterPro"/>
</dbReference>
<evidence type="ECO:0000256" key="2">
    <source>
        <dbReference type="ARBA" id="ARBA00023125"/>
    </source>
</evidence>
<protein>
    <submittedName>
        <fullName evidence="5">AraC family transcriptional regulator</fullName>
    </submittedName>
</protein>
<evidence type="ECO:0000259" key="4">
    <source>
        <dbReference type="PROSITE" id="PS01124"/>
    </source>
</evidence>
<comment type="caution">
    <text evidence="5">The sequence shown here is derived from an EMBL/GenBank/DDBJ whole genome shotgun (WGS) entry which is preliminary data.</text>
</comment>
<dbReference type="EMBL" id="REFR01000015">
    <property type="protein sequence ID" value="RMB02009.1"/>
    <property type="molecule type" value="Genomic_DNA"/>
</dbReference>
<keyword evidence="1" id="KW-0805">Transcription regulation</keyword>
<evidence type="ECO:0000313" key="5">
    <source>
        <dbReference type="EMBL" id="RMB02009.1"/>
    </source>
</evidence>
<keyword evidence="3" id="KW-0804">Transcription</keyword>
<reference evidence="5 6" key="1">
    <citation type="submission" date="2018-10" db="EMBL/GenBank/DDBJ databases">
        <title>Genomic Encyclopedia of Archaeal and Bacterial Type Strains, Phase II (KMG-II): from individual species to whole genera.</title>
        <authorList>
            <person name="Goeker M."/>
        </authorList>
    </citation>
    <scope>NUCLEOTIDE SEQUENCE [LARGE SCALE GENOMIC DNA]</scope>
    <source>
        <strain evidence="5 6">DSM 25217</strain>
    </source>
</reference>
<dbReference type="Gene3D" id="1.10.10.60">
    <property type="entry name" value="Homeodomain-like"/>
    <property type="match status" value="1"/>
</dbReference>
<evidence type="ECO:0000313" key="6">
    <source>
        <dbReference type="Proteomes" id="UP000271227"/>
    </source>
</evidence>
<dbReference type="InterPro" id="IPR009057">
    <property type="entry name" value="Homeodomain-like_sf"/>
</dbReference>
<proteinExistence type="predicted"/>
<evidence type="ECO:0000256" key="3">
    <source>
        <dbReference type="ARBA" id="ARBA00023163"/>
    </source>
</evidence>
<feature type="domain" description="HTH araC/xylS-type" evidence="4">
    <location>
        <begin position="199"/>
        <end position="297"/>
    </location>
</feature>
<dbReference type="InterPro" id="IPR050204">
    <property type="entry name" value="AraC_XylS_family_regulators"/>
</dbReference>
<dbReference type="PROSITE" id="PS01124">
    <property type="entry name" value="HTH_ARAC_FAMILY_2"/>
    <property type="match status" value="1"/>
</dbReference>
<dbReference type="InParanoid" id="A0A3M0C4K0"/>
<dbReference type="Proteomes" id="UP000271227">
    <property type="component" value="Unassembled WGS sequence"/>
</dbReference>
<name>A0A3M0C4K0_9PROT</name>
<dbReference type="RefSeq" id="WP_121940144.1">
    <property type="nucleotide sequence ID" value="NZ_REFR01000015.1"/>
</dbReference>
<dbReference type="InterPro" id="IPR018060">
    <property type="entry name" value="HTH_AraC"/>
</dbReference>
<dbReference type="AlphaFoldDB" id="A0A3M0C4K0"/>
<dbReference type="SMART" id="SM00342">
    <property type="entry name" value="HTH_ARAC"/>
    <property type="match status" value="1"/>
</dbReference>
<evidence type="ECO:0000256" key="1">
    <source>
        <dbReference type="ARBA" id="ARBA00023015"/>
    </source>
</evidence>
<gene>
    <name evidence="5" type="ORF">BXY39_3519</name>
</gene>
<dbReference type="SUPFAM" id="SSF46689">
    <property type="entry name" value="Homeodomain-like"/>
    <property type="match status" value="2"/>
</dbReference>
<dbReference type="OrthoDB" id="110167at2"/>
<keyword evidence="2" id="KW-0238">DNA-binding</keyword>
<dbReference type="PANTHER" id="PTHR46796:SF14">
    <property type="entry name" value="TRANSCRIPTIONAL REGULATORY PROTEIN"/>
    <property type="match status" value="1"/>
</dbReference>
<dbReference type="PANTHER" id="PTHR46796">
    <property type="entry name" value="HTH-TYPE TRANSCRIPTIONAL ACTIVATOR RHAS-RELATED"/>
    <property type="match status" value="1"/>
</dbReference>
<dbReference type="GO" id="GO:0003700">
    <property type="term" value="F:DNA-binding transcription factor activity"/>
    <property type="evidence" value="ECO:0007669"/>
    <property type="project" value="InterPro"/>
</dbReference>
<keyword evidence="6" id="KW-1185">Reference proteome</keyword>